<dbReference type="Pfam" id="PF22486">
    <property type="entry name" value="MATH_2"/>
    <property type="match status" value="1"/>
</dbReference>
<dbReference type="InterPro" id="IPR001293">
    <property type="entry name" value="Znf_TRAF"/>
</dbReference>
<dbReference type="CDD" id="cd00121">
    <property type="entry name" value="MATH"/>
    <property type="match status" value="1"/>
</dbReference>
<evidence type="ECO:0000256" key="3">
    <source>
        <dbReference type="ARBA" id="ARBA00022723"/>
    </source>
</evidence>
<dbReference type="PANTHER" id="PTHR10131:SF94">
    <property type="entry name" value="TNF RECEPTOR-ASSOCIATED FACTOR 4"/>
    <property type="match status" value="1"/>
</dbReference>
<dbReference type="Proteomes" id="UP000515163">
    <property type="component" value="Unplaced"/>
</dbReference>
<dbReference type="InterPro" id="IPR002083">
    <property type="entry name" value="MATH/TRAF_dom"/>
</dbReference>
<dbReference type="RefSeq" id="XP_031556512.1">
    <property type="nucleotide sequence ID" value="XM_031700652.1"/>
</dbReference>
<dbReference type="SUPFAM" id="SSF49599">
    <property type="entry name" value="TRAF domain-like"/>
    <property type="match status" value="3"/>
</dbReference>
<dbReference type="Gene3D" id="3.30.40.10">
    <property type="entry name" value="Zinc/RING finger domain, C3HC4 (zinc finger)"/>
    <property type="match status" value="2"/>
</dbReference>
<keyword evidence="8" id="KW-0175">Coiled coil</keyword>
<feature type="domain" description="TRAF-type" evidence="10">
    <location>
        <begin position="70"/>
        <end position="131"/>
    </location>
</feature>
<feature type="domain" description="TRAF-type" evidence="10">
    <location>
        <begin position="16"/>
        <end position="58"/>
    </location>
</feature>
<dbReference type="PROSITE" id="PS50144">
    <property type="entry name" value="MATH"/>
    <property type="match status" value="1"/>
</dbReference>
<dbReference type="PROSITE" id="PS50145">
    <property type="entry name" value="ZF_TRAF"/>
    <property type="match status" value="2"/>
</dbReference>
<evidence type="ECO:0000313" key="12">
    <source>
        <dbReference type="RefSeq" id="XP_031556512.1"/>
    </source>
</evidence>
<evidence type="ECO:0000259" key="9">
    <source>
        <dbReference type="PROSITE" id="PS50144"/>
    </source>
</evidence>
<keyword evidence="11" id="KW-1185">Reference proteome</keyword>
<feature type="zinc finger region" description="TRAF-type" evidence="7">
    <location>
        <begin position="16"/>
        <end position="58"/>
    </location>
</feature>
<dbReference type="Gene3D" id="2.60.210.10">
    <property type="entry name" value="Apoptosis, Tumor Necrosis Factor Receptor Associated Protein 2, Chain A"/>
    <property type="match status" value="1"/>
</dbReference>
<dbReference type="AlphaFoldDB" id="A0A6P8HV93"/>
<proteinExistence type="predicted"/>
<evidence type="ECO:0000256" key="5">
    <source>
        <dbReference type="ARBA" id="ARBA00022771"/>
    </source>
</evidence>
<evidence type="ECO:0000256" key="4">
    <source>
        <dbReference type="ARBA" id="ARBA00022737"/>
    </source>
</evidence>
<evidence type="ECO:0000256" key="6">
    <source>
        <dbReference type="ARBA" id="ARBA00022833"/>
    </source>
</evidence>
<dbReference type="GO" id="GO:0008270">
    <property type="term" value="F:zinc ion binding"/>
    <property type="evidence" value="ECO:0007669"/>
    <property type="project" value="UniProtKB-KW"/>
</dbReference>
<dbReference type="GeneID" id="116293252"/>
<dbReference type="OrthoDB" id="5961157at2759"/>
<sequence>LVGCDWIGKLQHLTQHRKTCPFQEVQCSHEECNQTVQRRELQHHEKICYFRKVECVICGVVILQHEKDKHIRDDCLQVLICCPNRCIDNETDVTLMIKRLDLEYHIKNTCTKTILDCPFKDQGCSVQVERQHVDKHVQDNMAAHMMLLAKRCSSLTRHILSLTEQNVTLTEQCEALNLRCLSLTQENEDVDEDLSEDEENISDQMFSTFLSCGSYEWTINDFPTLCTKHINGSAFTSPIFWLRGHRLNFLVYPNGIDEEAEGWLSLYLEFSEEYPKSRKIINKIPHVKNTATVICRLSVKSIEPETDDVSQQATHVLKLPGSWGWSEMIKTTEALSTAYCNSTDGSLTIKCKILSE</sequence>
<dbReference type="Pfam" id="PF02176">
    <property type="entry name" value="zf-TRAF"/>
    <property type="match status" value="2"/>
</dbReference>
<feature type="domain" description="MATH" evidence="9">
    <location>
        <begin position="212"/>
        <end position="353"/>
    </location>
</feature>
<dbReference type="PANTHER" id="PTHR10131">
    <property type="entry name" value="TNF RECEPTOR ASSOCIATED FACTOR"/>
    <property type="match status" value="1"/>
</dbReference>
<dbReference type="InterPro" id="IPR013083">
    <property type="entry name" value="Znf_RING/FYVE/PHD"/>
</dbReference>
<evidence type="ECO:0000256" key="7">
    <source>
        <dbReference type="PROSITE-ProRule" id="PRU00207"/>
    </source>
</evidence>
<dbReference type="GO" id="GO:0005737">
    <property type="term" value="C:cytoplasm"/>
    <property type="evidence" value="ECO:0007669"/>
    <property type="project" value="UniProtKB-SubCell"/>
</dbReference>
<name>A0A6P8HV93_ACTTE</name>
<evidence type="ECO:0000313" key="11">
    <source>
        <dbReference type="Proteomes" id="UP000515163"/>
    </source>
</evidence>
<keyword evidence="5 7" id="KW-0863">Zinc-finger</keyword>
<dbReference type="KEGG" id="aten:116293252"/>
<feature type="coiled-coil region" evidence="8">
    <location>
        <begin position="159"/>
        <end position="200"/>
    </location>
</feature>
<comment type="subcellular location">
    <subcellularLocation>
        <location evidence="1">Cytoplasm</location>
    </subcellularLocation>
</comment>
<keyword evidence="3 7" id="KW-0479">Metal-binding</keyword>
<dbReference type="InParanoid" id="A0A6P8HV93"/>
<keyword evidence="2" id="KW-0963">Cytoplasm</keyword>
<evidence type="ECO:0000259" key="10">
    <source>
        <dbReference type="PROSITE" id="PS50145"/>
    </source>
</evidence>
<feature type="non-terminal residue" evidence="12">
    <location>
        <position position="1"/>
    </location>
</feature>
<feature type="zinc finger region" description="TRAF-type" evidence="7">
    <location>
        <begin position="70"/>
        <end position="131"/>
    </location>
</feature>
<evidence type="ECO:0000256" key="8">
    <source>
        <dbReference type="SAM" id="Coils"/>
    </source>
</evidence>
<gene>
    <name evidence="12" type="primary">LOC116293252</name>
</gene>
<keyword evidence="4" id="KW-0677">Repeat</keyword>
<reference evidence="12" key="1">
    <citation type="submission" date="2025-08" db="UniProtKB">
        <authorList>
            <consortium name="RefSeq"/>
        </authorList>
    </citation>
    <scope>IDENTIFICATION</scope>
    <source>
        <tissue evidence="12">Tentacle</tissue>
    </source>
</reference>
<accession>A0A6P8HV93</accession>
<keyword evidence="6 7" id="KW-0862">Zinc</keyword>
<protein>
    <submittedName>
        <fullName evidence="12">TNF receptor-associated factor family protein DDB_G0290931-like</fullName>
    </submittedName>
</protein>
<organism evidence="11 12">
    <name type="scientific">Actinia tenebrosa</name>
    <name type="common">Australian red waratah sea anemone</name>
    <dbReference type="NCBI Taxonomy" id="6105"/>
    <lineage>
        <taxon>Eukaryota</taxon>
        <taxon>Metazoa</taxon>
        <taxon>Cnidaria</taxon>
        <taxon>Anthozoa</taxon>
        <taxon>Hexacorallia</taxon>
        <taxon>Actiniaria</taxon>
        <taxon>Actiniidae</taxon>
        <taxon>Actinia</taxon>
    </lineage>
</organism>
<dbReference type="InterPro" id="IPR008974">
    <property type="entry name" value="TRAF-like"/>
</dbReference>
<evidence type="ECO:0000256" key="2">
    <source>
        <dbReference type="ARBA" id="ARBA00022490"/>
    </source>
</evidence>
<evidence type="ECO:0000256" key="1">
    <source>
        <dbReference type="ARBA" id="ARBA00004496"/>
    </source>
</evidence>